<reference evidence="4" key="1">
    <citation type="journal article" date="2019" name="Int. J. Syst. Evol. Microbiol.">
        <title>The Global Catalogue of Microorganisms (GCM) 10K type strain sequencing project: providing services to taxonomists for standard genome sequencing and annotation.</title>
        <authorList>
            <consortium name="The Broad Institute Genomics Platform"/>
            <consortium name="The Broad Institute Genome Sequencing Center for Infectious Disease"/>
            <person name="Wu L."/>
            <person name="Ma J."/>
        </authorList>
    </citation>
    <scope>NUCLEOTIDE SEQUENCE [LARGE SCALE GENOMIC DNA]</scope>
    <source>
        <strain evidence="4">JCM 3369</strain>
    </source>
</reference>
<comment type="caution">
    <text evidence="3">The sequence shown here is derived from an EMBL/GenBank/DDBJ whole genome shotgun (WGS) entry which is preliminary data.</text>
</comment>
<dbReference type="PANTHER" id="PTHR35526">
    <property type="entry name" value="ANTI-SIGMA-F FACTOR RSBW-RELATED"/>
    <property type="match status" value="1"/>
</dbReference>
<keyword evidence="4" id="KW-1185">Reference proteome</keyword>
<dbReference type="InterPro" id="IPR036890">
    <property type="entry name" value="HATPase_C_sf"/>
</dbReference>
<dbReference type="GO" id="GO:0005524">
    <property type="term" value="F:ATP binding"/>
    <property type="evidence" value="ECO:0007669"/>
    <property type="project" value="UniProtKB-KW"/>
</dbReference>
<keyword evidence="1" id="KW-0723">Serine/threonine-protein kinase</keyword>
<evidence type="ECO:0000259" key="2">
    <source>
        <dbReference type="Pfam" id="PF13581"/>
    </source>
</evidence>
<dbReference type="Pfam" id="PF13581">
    <property type="entry name" value="HATPase_c_2"/>
    <property type="match status" value="1"/>
</dbReference>
<keyword evidence="3" id="KW-0547">Nucleotide-binding</keyword>
<protein>
    <submittedName>
        <fullName evidence="3">ATP-binding protein</fullName>
    </submittedName>
</protein>
<keyword evidence="1" id="KW-0418">Kinase</keyword>
<feature type="domain" description="Histidine kinase/HSP90-like ATPase" evidence="2">
    <location>
        <begin position="20"/>
        <end position="133"/>
    </location>
</feature>
<dbReference type="InterPro" id="IPR050267">
    <property type="entry name" value="Anti-sigma-factor_SerPK"/>
</dbReference>
<sequence>MNDQKTPAPVHVIPEVRLTLPAEPPSVVLARELVRDALTRWGYGRALIHDSALVMSEIVTNAVAAAQGRQIRLRCTVQDQAPLLECWDPSPALPVHRRAHETAENGRGLTIITAYAKEAGTRPSATGEGKIVWALMPI</sequence>
<proteinExistence type="predicted"/>
<dbReference type="PANTHER" id="PTHR35526:SF3">
    <property type="entry name" value="ANTI-SIGMA-F FACTOR RSBW"/>
    <property type="match status" value="1"/>
</dbReference>
<dbReference type="InterPro" id="IPR003594">
    <property type="entry name" value="HATPase_dom"/>
</dbReference>
<dbReference type="RefSeq" id="WP_378062994.1">
    <property type="nucleotide sequence ID" value="NZ_JBHSXS010000001.1"/>
</dbReference>
<dbReference type="SUPFAM" id="SSF55874">
    <property type="entry name" value="ATPase domain of HSP90 chaperone/DNA topoisomerase II/histidine kinase"/>
    <property type="match status" value="1"/>
</dbReference>
<evidence type="ECO:0000256" key="1">
    <source>
        <dbReference type="ARBA" id="ARBA00022527"/>
    </source>
</evidence>
<name>A0ABW2CCQ0_9ACTN</name>
<keyword evidence="1" id="KW-0808">Transferase</keyword>
<accession>A0ABW2CCQ0</accession>
<keyword evidence="3" id="KW-0067">ATP-binding</keyword>
<dbReference type="CDD" id="cd16936">
    <property type="entry name" value="HATPase_RsbW-like"/>
    <property type="match status" value="1"/>
</dbReference>
<dbReference type="Gene3D" id="3.30.565.10">
    <property type="entry name" value="Histidine kinase-like ATPase, C-terminal domain"/>
    <property type="match status" value="1"/>
</dbReference>
<dbReference type="EMBL" id="JBHSXS010000001">
    <property type="protein sequence ID" value="MFC6878391.1"/>
    <property type="molecule type" value="Genomic_DNA"/>
</dbReference>
<evidence type="ECO:0000313" key="3">
    <source>
        <dbReference type="EMBL" id="MFC6878391.1"/>
    </source>
</evidence>
<gene>
    <name evidence="3" type="ORF">ACFQKB_01290</name>
</gene>
<evidence type="ECO:0000313" key="4">
    <source>
        <dbReference type="Proteomes" id="UP001596380"/>
    </source>
</evidence>
<dbReference type="Proteomes" id="UP001596380">
    <property type="component" value="Unassembled WGS sequence"/>
</dbReference>
<organism evidence="3 4">
    <name type="scientific">Actinomadura yumaensis</name>
    <dbReference type="NCBI Taxonomy" id="111807"/>
    <lineage>
        <taxon>Bacteria</taxon>
        <taxon>Bacillati</taxon>
        <taxon>Actinomycetota</taxon>
        <taxon>Actinomycetes</taxon>
        <taxon>Streptosporangiales</taxon>
        <taxon>Thermomonosporaceae</taxon>
        <taxon>Actinomadura</taxon>
    </lineage>
</organism>